<feature type="non-terminal residue" evidence="1">
    <location>
        <position position="1"/>
    </location>
</feature>
<dbReference type="Proteomes" id="UP000789525">
    <property type="component" value="Unassembled WGS sequence"/>
</dbReference>
<evidence type="ECO:0000313" key="2">
    <source>
        <dbReference type="Proteomes" id="UP000789525"/>
    </source>
</evidence>
<evidence type="ECO:0000313" key="1">
    <source>
        <dbReference type="EMBL" id="CAG8505343.1"/>
    </source>
</evidence>
<keyword evidence="2" id="KW-1185">Reference proteome</keyword>
<sequence>REKDLLLARIVELEQFAKENAENIKLRDANLDDGNAKRDAEIIELRIHY</sequence>
<comment type="caution">
    <text evidence="1">The sequence shown here is derived from an EMBL/GenBank/DDBJ whole genome shotgun (WGS) entry which is preliminary data.</text>
</comment>
<reference evidence="1" key="1">
    <citation type="submission" date="2021-06" db="EMBL/GenBank/DDBJ databases">
        <authorList>
            <person name="Kallberg Y."/>
            <person name="Tangrot J."/>
            <person name="Rosling A."/>
        </authorList>
    </citation>
    <scope>NUCLEOTIDE SEQUENCE</scope>
    <source>
        <strain evidence="1">CL356</strain>
    </source>
</reference>
<name>A0ACA9L3E5_9GLOM</name>
<accession>A0ACA9L3E5</accession>
<gene>
    <name evidence="1" type="ORF">ACOLOM_LOCUS2978</name>
</gene>
<protein>
    <submittedName>
        <fullName evidence="1">7072_t:CDS:1</fullName>
    </submittedName>
</protein>
<organism evidence="1 2">
    <name type="scientific">Acaulospora colombiana</name>
    <dbReference type="NCBI Taxonomy" id="27376"/>
    <lineage>
        <taxon>Eukaryota</taxon>
        <taxon>Fungi</taxon>
        <taxon>Fungi incertae sedis</taxon>
        <taxon>Mucoromycota</taxon>
        <taxon>Glomeromycotina</taxon>
        <taxon>Glomeromycetes</taxon>
        <taxon>Diversisporales</taxon>
        <taxon>Acaulosporaceae</taxon>
        <taxon>Acaulospora</taxon>
    </lineage>
</organism>
<proteinExistence type="predicted"/>
<dbReference type="EMBL" id="CAJVPT010004203">
    <property type="protein sequence ID" value="CAG8505343.1"/>
    <property type="molecule type" value="Genomic_DNA"/>
</dbReference>